<keyword evidence="2 4" id="KW-0378">Hydrolase</keyword>
<reference evidence="6 7" key="1">
    <citation type="submission" date="2019-06" db="EMBL/GenBank/DDBJ databases">
        <title>Sorghum-associated microbial communities from plants grown in Nebraska, USA.</title>
        <authorList>
            <person name="Schachtman D."/>
        </authorList>
    </citation>
    <scope>NUCLEOTIDE SEQUENCE [LARGE SCALE GENOMIC DNA]</scope>
    <source>
        <strain evidence="6 7">2482</strain>
    </source>
</reference>
<dbReference type="Pfam" id="PF01182">
    <property type="entry name" value="Glucosamine_iso"/>
    <property type="match status" value="1"/>
</dbReference>
<proteinExistence type="inferred from homology"/>
<comment type="catalytic activity">
    <reaction evidence="1 4">
        <text>alpha-D-glucosamine 6-phosphate + H2O = beta-D-fructose 6-phosphate + NH4(+)</text>
        <dbReference type="Rhea" id="RHEA:12172"/>
        <dbReference type="ChEBI" id="CHEBI:15377"/>
        <dbReference type="ChEBI" id="CHEBI:28938"/>
        <dbReference type="ChEBI" id="CHEBI:57634"/>
        <dbReference type="ChEBI" id="CHEBI:75989"/>
        <dbReference type="EC" id="3.5.99.6"/>
    </reaction>
</comment>
<gene>
    <name evidence="4" type="primary">nagB</name>
    <name evidence="6" type="ORF">FB550_107240</name>
</gene>
<dbReference type="PANTHER" id="PTHR11280:SF5">
    <property type="entry name" value="GLUCOSAMINE-6-PHOSPHATE ISOMERASE"/>
    <property type="match status" value="1"/>
</dbReference>
<name>A0A561D8A9_9BACI</name>
<feature type="active site" description="For ring-opening step" evidence="4">
    <location>
        <position position="136"/>
    </location>
</feature>
<comment type="similarity">
    <text evidence="4">Belongs to the glucosamine/galactosamine-6-phosphate isomerase family. NagB subfamily.</text>
</comment>
<comment type="pathway">
    <text evidence="4">Amino-sugar metabolism; N-acetylneuraminate degradation; D-fructose 6-phosphate from N-acetylneuraminate: step 5/5.</text>
</comment>
<dbReference type="GO" id="GO:0006046">
    <property type="term" value="P:N-acetylglucosamine catabolic process"/>
    <property type="evidence" value="ECO:0007669"/>
    <property type="project" value="UniProtKB-UniRule"/>
</dbReference>
<dbReference type="GO" id="GO:0005975">
    <property type="term" value="P:carbohydrate metabolic process"/>
    <property type="evidence" value="ECO:0007669"/>
    <property type="project" value="InterPro"/>
</dbReference>
<evidence type="ECO:0000259" key="5">
    <source>
        <dbReference type="Pfam" id="PF01182"/>
    </source>
</evidence>
<dbReference type="NCBIfam" id="TIGR00502">
    <property type="entry name" value="nagB"/>
    <property type="match status" value="1"/>
</dbReference>
<dbReference type="Proteomes" id="UP000319671">
    <property type="component" value="Unassembled WGS sequence"/>
</dbReference>
<dbReference type="EC" id="3.5.99.6" evidence="4"/>
<dbReference type="GO" id="GO:0006043">
    <property type="term" value="P:glucosamine catabolic process"/>
    <property type="evidence" value="ECO:0007669"/>
    <property type="project" value="TreeGrafter"/>
</dbReference>
<comment type="caution">
    <text evidence="4">Lacks conserved residue(s) required for the propagation of feature annotation.</text>
</comment>
<dbReference type="InterPro" id="IPR006148">
    <property type="entry name" value="Glc/Gal-6P_isomerase"/>
</dbReference>
<comment type="function">
    <text evidence="4">Catalyzes the reversible isomerization-deamination of glucosamine 6-phosphate (GlcN6P) to form fructose 6-phosphate (Fru6P) and ammonium ion.</text>
</comment>
<evidence type="ECO:0000256" key="4">
    <source>
        <dbReference type="HAMAP-Rule" id="MF_01241"/>
    </source>
</evidence>
<dbReference type="GO" id="GO:0042802">
    <property type="term" value="F:identical protein binding"/>
    <property type="evidence" value="ECO:0007669"/>
    <property type="project" value="TreeGrafter"/>
</dbReference>
<protein>
    <recommendedName>
        <fullName evidence="4">Glucosamine-6-phosphate deaminase</fullName>
        <ecNumber evidence="4">3.5.99.6</ecNumber>
    </recommendedName>
    <alternativeName>
        <fullName evidence="4">GlcN6P deaminase</fullName>
        <shortName evidence="4">GNPDA</shortName>
    </alternativeName>
    <alternativeName>
        <fullName evidence="4">Glucosamine-6-phosphate isomerase</fullName>
    </alternativeName>
</protein>
<evidence type="ECO:0000256" key="3">
    <source>
        <dbReference type="ARBA" id="ARBA00023277"/>
    </source>
</evidence>
<dbReference type="PANTHER" id="PTHR11280">
    <property type="entry name" value="GLUCOSAMINE-6-PHOSPHATE ISOMERASE"/>
    <property type="match status" value="1"/>
</dbReference>
<keyword evidence="3 4" id="KW-0119">Carbohydrate metabolism</keyword>
<keyword evidence="7" id="KW-1185">Reference proteome</keyword>
<feature type="active site" description="Proton acceptor; for ring-opening step" evidence="4">
    <location>
        <position position="138"/>
    </location>
</feature>
<dbReference type="AlphaFoldDB" id="A0A561D8A9"/>
<feature type="active site" description="For ring-opening step" evidence="4">
    <location>
        <position position="143"/>
    </location>
</feature>
<dbReference type="InterPro" id="IPR004547">
    <property type="entry name" value="Glucosamine6P_isomerase"/>
</dbReference>
<dbReference type="CDD" id="cd01399">
    <property type="entry name" value="GlcN6P_deaminase"/>
    <property type="match status" value="1"/>
</dbReference>
<organism evidence="6 7">
    <name type="scientific">Neobacillus bataviensis</name>
    <dbReference type="NCBI Taxonomy" id="220685"/>
    <lineage>
        <taxon>Bacteria</taxon>
        <taxon>Bacillati</taxon>
        <taxon>Bacillota</taxon>
        <taxon>Bacilli</taxon>
        <taxon>Bacillales</taxon>
        <taxon>Bacillaceae</taxon>
        <taxon>Neobacillus</taxon>
    </lineage>
</organism>
<dbReference type="GO" id="GO:0005737">
    <property type="term" value="C:cytoplasm"/>
    <property type="evidence" value="ECO:0007669"/>
    <property type="project" value="TreeGrafter"/>
</dbReference>
<dbReference type="InterPro" id="IPR037171">
    <property type="entry name" value="NagB/RpiA_transferase-like"/>
</dbReference>
<accession>A0A561D8A9</accession>
<dbReference type="GO" id="GO:0019262">
    <property type="term" value="P:N-acetylneuraminate catabolic process"/>
    <property type="evidence" value="ECO:0007669"/>
    <property type="project" value="UniProtKB-UniRule"/>
</dbReference>
<dbReference type="GO" id="GO:0004342">
    <property type="term" value="F:glucosamine-6-phosphate deaminase activity"/>
    <property type="evidence" value="ECO:0007669"/>
    <property type="project" value="UniProtKB-UniRule"/>
</dbReference>
<dbReference type="FunFam" id="3.40.50.1360:FF:000003">
    <property type="entry name" value="Glucosamine-6-phosphate deaminase"/>
    <property type="match status" value="1"/>
</dbReference>
<evidence type="ECO:0000256" key="2">
    <source>
        <dbReference type="ARBA" id="ARBA00022801"/>
    </source>
</evidence>
<dbReference type="Gene3D" id="3.40.50.1360">
    <property type="match status" value="1"/>
</dbReference>
<evidence type="ECO:0000313" key="7">
    <source>
        <dbReference type="Proteomes" id="UP000319671"/>
    </source>
</evidence>
<dbReference type="UniPathway" id="UPA00629">
    <property type="reaction ID" value="UER00684"/>
</dbReference>
<comment type="caution">
    <text evidence="6">The sequence shown here is derived from an EMBL/GenBank/DDBJ whole genome shotgun (WGS) entry which is preliminary data.</text>
</comment>
<sequence>MKIIEATDYKDMSKIAADYIIQKVNQSPKIKLGLATGGTPMGIYSNLIADHKKNGTSYQAVTTFNLDEYVGLSGDNPNSYRYYMNDNLFNHIDIQKNNTFVPRGTVGDVVKECESYEDLLTKHKGIDLQILGIGANGHIGFNEPGTSFHSQTHVVQLAPSTRQANARFFSSLEEVPTKAITMGIATIMKSKEILLLVSGEVKKEALKRLLTENVDEKFPASVLKNHPCVTIIADKAAIAGLKVHS</sequence>
<dbReference type="EMBL" id="VIVN01000007">
    <property type="protein sequence ID" value="TWD99604.1"/>
    <property type="molecule type" value="Genomic_DNA"/>
</dbReference>
<dbReference type="RefSeq" id="WP_144566138.1">
    <property type="nucleotide sequence ID" value="NZ_VIVN01000007.1"/>
</dbReference>
<evidence type="ECO:0000313" key="6">
    <source>
        <dbReference type="EMBL" id="TWD99604.1"/>
    </source>
</evidence>
<dbReference type="HAMAP" id="MF_01241">
    <property type="entry name" value="GlcN6P_deamin"/>
    <property type="match status" value="1"/>
</dbReference>
<dbReference type="SUPFAM" id="SSF100950">
    <property type="entry name" value="NagB/RpiA/CoA transferase-like"/>
    <property type="match status" value="1"/>
</dbReference>
<feature type="domain" description="Glucosamine/galactosamine-6-phosphate isomerase" evidence="5">
    <location>
        <begin position="12"/>
        <end position="224"/>
    </location>
</feature>
<feature type="active site" description="Proton acceptor; for enolization step" evidence="4">
    <location>
        <position position="67"/>
    </location>
</feature>
<evidence type="ECO:0000256" key="1">
    <source>
        <dbReference type="ARBA" id="ARBA00000644"/>
    </source>
</evidence>